<gene>
    <name evidence="3" type="ORF">C7H52_06225</name>
</gene>
<keyword evidence="2" id="KW-0233">DNA recombination</keyword>
<dbReference type="EMBL" id="PXOQ01000007">
    <property type="protein sequence ID" value="PSG90866.1"/>
    <property type="molecule type" value="Genomic_DNA"/>
</dbReference>
<evidence type="ECO:0000313" key="3">
    <source>
        <dbReference type="EMBL" id="PSG90866.1"/>
    </source>
</evidence>
<evidence type="ECO:0000256" key="1">
    <source>
        <dbReference type="ARBA" id="ARBA00023125"/>
    </source>
</evidence>
<proteinExistence type="predicted"/>
<dbReference type="GO" id="GO:0003677">
    <property type="term" value="F:DNA binding"/>
    <property type="evidence" value="ECO:0007669"/>
    <property type="project" value="UniProtKB-KW"/>
</dbReference>
<dbReference type="InterPro" id="IPR011010">
    <property type="entry name" value="DNA_brk_join_enz"/>
</dbReference>
<protein>
    <recommendedName>
        <fullName evidence="5">Tyr recombinase domain-containing protein</fullName>
    </recommendedName>
</protein>
<dbReference type="InterPro" id="IPR013762">
    <property type="entry name" value="Integrase-like_cat_sf"/>
</dbReference>
<evidence type="ECO:0008006" key="5">
    <source>
        <dbReference type="Google" id="ProtNLM"/>
    </source>
</evidence>
<evidence type="ECO:0000256" key="2">
    <source>
        <dbReference type="ARBA" id="ARBA00023172"/>
    </source>
</evidence>
<dbReference type="SUPFAM" id="SSF56349">
    <property type="entry name" value="DNA breaking-rejoining enzymes"/>
    <property type="match status" value="1"/>
</dbReference>
<dbReference type="GO" id="GO:0015074">
    <property type="term" value="P:DNA integration"/>
    <property type="evidence" value="ECO:0007669"/>
    <property type="project" value="InterPro"/>
</dbReference>
<dbReference type="AlphaFoldDB" id="A0A2T1NEQ7"/>
<dbReference type="Gene3D" id="1.10.443.10">
    <property type="entry name" value="Intergrase catalytic core"/>
    <property type="match status" value="1"/>
</dbReference>
<organism evidence="3 4">
    <name type="scientific">Aurantibacter aestuarii</name>
    <dbReference type="NCBI Taxonomy" id="1266046"/>
    <lineage>
        <taxon>Bacteria</taxon>
        <taxon>Pseudomonadati</taxon>
        <taxon>Bacteroidota</taxon>
        <taxon>Flavobacteriia</taxon>
        <taxon>Flavobacteriales</taxon>
        <taxon>Flavobacteriaceae</taxon>
        <taxon>Aurantibacter</taxon>
    </lineage>
</organism>
<dbReference type="GO" id="GO:0006310">
    <property type="term" value="P:DNA recombination"/>
    <property type="evidence" value="ECO:0007669"/>
    <property type="project" value="UniProtKB-KW"/>
</dbReference>
<name>A0A2T1NEQ7_9FLAO</name>
<accession>A0A2T1NEQ7</accession>
<dbReference type="Gene3D" id="1.10.150.130">
    <property type="match status" value="1"/>
</dbReference>
<evidence type="ECO:0000313" key="4">
    <source>
        <dbReference type="Proteomes" id="UP000238426"/>
    </source>
</evidence>
<dbReference type="Proteomes" id="UP000238426">
    <property type="component" value="Unassembled WGS sequence"/>
</dbReference>
<keyword evidence="1" id="KW-0238">DNA-binding</keyword>
<comment type="caution">
    <text evidence="3">The sequence shown here is derived from an EMBL/GenBank/DDBJ whole genome shotgun (WGS) entry which is preliminary data.</text>
</comment>
<dbReference type="InterPro" id="IPR010998">
    <property type="entry name" value="Integrase_recombinase_N"/>
</dbReference>
<keyword evidence="4" id="KW-1185">Reference proteome</keyword>
<sequence length="429" mass="51090">MSDPIRFKYNNIIDSLVKKVDISPKDYKDKKNLNKRWVVYFRYQTASSDKKKKYSKASYKINSQYIEVNRINDHKEKIKHIEFLKNAIIFQLKNDTRFVLTLVYGKEEAIKRYPNAFSKHSDVTEPTTVENALEKVLATKKDLSSTYYNDLKSIKNRFIKYVGSNKNEPTSYLTKKIIVSFLNDVTVGKSSRTYNNIKTNLKTLLEGLKDLDYIERNFLDGVKNKQTKAKRNVAFTIEQKEFIFKEAKKHDELLYFFLLHVYYELMRPQTVVRIKVKDIDLKSMMFKTNTKTGKFNKLILKPLHDEFYSKLNLSSANKEHYIFGLNNFITEWSAKDENRRQNYTDRFKKIIKDPYFKNSEYTIYSLRHTAIGVAFKNKCQELQQQKVYNYKKEAVKWIMQFTEHKTEDETLIYLRGISTDIVEDWSNYL</sequence>
<reference evidence="3 4" key="1">
    <citation type="submission" date="2018-03" db="EMBL/GenBank/DDBJ databases">
        <title>Mesoflavibacter sp. HG37 and Mesoflavibacter sp. HG96 sp.nov., two marine bacteria isolated from seawater of Western Pacific Ocean.</title>
        <authorList>
            <person name="Cheng H."/>
            <person name="Wu Y.-H."/>
            <person name="Guo L.-L."/>
            <person name="Xu X.-W."/>
        </authorList>
    </citation>
    <scope>NUCLEOTIDE SEQUENCE [LARGE SCALE GENOMIC DNA]</scope>
    <source>
        <strain evidence="3 4">KCTC 32269</strain>
    </source>
</reference>